<feature type="transmembrane region" description="Helical" evidence="6">
    <location>
        <begin position="95"/>
        <end position="113"/>
    </location>
</feature>
<name>A0A4Q9ML57_9APHY</name>
<feature type="region of interest" description="Disordered" evidence="5">
    <location>
        <begin position="496"/>
        <end position="529"/>
    </location>
</feature>
<feature type="transmembrane region" description="Helical" evidence="6">
    <location>
        <begin position="189"/>
        <end position="213"/>
    </location>
</feature>
<evidence type="ECO:0000256" key="5">
    <source>
        <dbReference type="SAM" id="MobiDB-lite"/>
    </source>
</evidence>
<organism evidence="7">
    <name type="scientific">Dichomitus squalens</name>
    <dbReference type="NCBI Taxonomy" id="114155"/>
    <lineage>
        <taxon>Eukaryota</taxon>
        <taxon>Fungi</taxon>
        <taxon>Dikarya</taxon>
        <taxon>Basidiomycota</taxon>
        <taxon>Agaricomycotina</taxon>
        <taxon>Agaricomycetes</taxon>
        <taxon>Polyporales</taxon>
        <taxon>Polyporaceae</taxon>
        <taxon>Dichomitus</taxon>
    </lineage>
</organism>
<dbReference type="OrthoDB" id="5348404at2759"/>
<dbReference type="PANTHER" id="PTHR23423">
    <property type="entry name" value="ORGANIC SOLUTE TRANSPORTER-RELATED"/>
    <property type="match status" value="1"/>
</dbReference>
<evidence type="ECO:0000256" key="6">
    <source>
        <dbReference type="SAM" id="Phobius"/>
    </source>
</evidence>
<keyword evidence="4 6" id="KW-0472">Membrane</keyword>
<dbReference type="GO" id="GO:0016020">
    <property type="term" value="C:membrane"/>
    <property type="evidence" value="ECO:0007669"/>
    <property type="project" value="UniProtKB-SubCell"/>
</dbReference>
<protein>
    <submittedName>
        <fullName evidence="7">Organic solute transporter Ostalpha-domain-containing protein</fullName>
    </submittedName>
</protein>
<feature type="compositionally biased region" description="Low complexity" evidence="5">
    <location>
        <begin position="583"/>
        <end position="600"/>
    </location>
</feature>
<feature type="transmembrane region" description="Helical" evidence="6">
    <location>
        <begin position="156"/>
        <end position="177"/>
    </location>
</feature>
<feature type="transmembrane region" description="Helical" evidence="6">
    <location>
        <begin position="27"/>
        <end position="50"/>
    </location>
</feature>
<evidence type="ECO:0000256" key="2">
    <source>
        <dbReference type="ARBA" id="ARBA00022692"/>
    </source>
</evidence>
<feature type="transmembrane region" description="Helical" evidence="6">
    <location>
        <begin position="234"/>
        <end position="254"/>
    </location>
</feature>
<dbReference type="EMBL" id="ML143424">
    <property type="protein sequence ID" value="TBU28205.1"/>
    <property type="molecule type" value="Genomic_DNA"/>
</dbReference>
<keyword evidence="2 6" id="KW-0812">Transmembrane</keyword>
<proteinExistence type="predicted"/>
<feature type="transmembrane region" description="Helical" evidence="6">
    <location>
        <begin position="62"/>
        <end position="89"/>
    </location>
</feature>
<dbReference type="AlphaFoldDB" id="A0A4Q9ML57"/>
<evidence type="ECO:0000313" key="7">
    <source>
        <dbReference type="EMBL" id="TBU28205.1"/>
    </source>
</evidence>
<evidence type="ECO:0000256" key="1">
    <source>
        <dbReference type="ARBA" id="ARBA00004141"/>
    </source>
</evidence>
<dbReference type="Proteomes" id="UP000292957">
    <property type="component" value="Unassembled WGS sequence"/>
</dbReference>
<dbReference type="InterPro" id="IPR005178">
    <property type="entry name" value="Ostalpha/TMEM184C"/>
</dbReference>
<evidence type="ECO:0000256" key="4">
    <source>
        <dbReference type="ARBA" id="ARBA00023136"/>
    </source>
</evidence>
<sequence>MKNTATVSTTMFPKLGHGSGSALPLPILLVAGVCTGIATFVSVISIVLHLKNYRKPHLQRQVVRIMLMVPLYAIASFISLFSLQAAFFIDAVRDIYEAFVIYCFFDLLIAYLGGERSLLILLHGRPPKYPVFPGNLVWREVDVSDPHTFLFLKRGVIQYVQLKPLLAIATIVLKALGKYNEGDLAAGSGYLYISIVYNFSICLALYCLAIFWMCVNDDLKPFRPMPKFLCVKGILFFSFWQSIFISILVAGRAIKKLGPYTDSEHISLGLTDTLICFEMPLFAIAHMYAFATRDYVDPHASYVARLPVFYAFKDAFGLKDVVEDVKTTLRGEGMDYREFEPSEGHIHQGAGRDRRIRAGLRYSQGGKRKYWLPQPATSAVRPGPRIPANNGDSFDEVHAPLLPDQEAEVVHTAAGLRSPDEGFSLFASSGLADEGYGLPFDDVDEADEELFEHSKKYLFGDYNYPCVDVSSERARKTMWIEEERILRDEHSAWYSPLNGPRRHPGGYGATGNTEQLHPDNGKGKIRGSGPEIIIDKETERLSPPPGHGEVQLRWTSAKATPVHSPPALQSPVQRAQGALSRTSSASPHTPVSSSSKGSPRNLPPPSPRSDSERPVLPPDAVDLVVEDPHAAEEEMTHERRKGEPAVRGGGALHRVYRRGYVVEEDGRREEGEVQVDPASAPFPWRGHGVFDVGEEEEDPEEVLEAEQRVAEATARTVVRAETPPSHVHVVVDVPEDNPPAAVDCFREDVKVNSSRLQYNSTAPSPYPDGTIIRECHNETFRDHGPIPYAVTAWLAHSSVNSIIDQMQTIHLAGVTHRDVHPGSIGLTNMSDGIGDLVVDDEHLGGIFKPVFIDYEWACIEGFNPDVRNLEIARMWWYASDHVVLNEVKYFPADDSKALAYSLLASRLMAPPP</sequence>
<keyword evidence="3 6" id="KW-1133">Transmembrane helix</keyword>
<feature type="region of interest" description="Disordered" evidence="5">
    <location>
        <begin position="557"/>
        <end position="616"/>
    </location>
</feature>
<dbReference type="SMART" id="SM01417">
    <property type="entry name" value="Solute_trans_a"/>
    <property type="match status" value="1"/>
</dbReference>
<reference evidence="7" key="1">
    <citation type="submission" date="2019-01" db="EMBL/GenBank/DDBJ databases">
        <title>Draft genome sequences of three monokaryotic isolates of the white-rot basidiomycete fungus Dichomitus squalens.</title>
        <authorList>
            <consortium name="DOE Joint Genome Institute"/>
            <person name="Lopez S.C."/>
            <person name="Andreopoulos B."/>
            <person name="Pangilinan J."/>
            <person name="Lipzen A."/>
            <person name="Riley R."/>
            <person name="Ahrendt S."/>
            <person name="Ng V."/>
            <person name="Barry K."/>
            <person name="Daum C."/>
            <person name="Grigoriev I.V."/>
            <person name="Hilden K.S."/>
            <person name="Makela M.R."/>
            <person name="de Vries R.P."/>
        </authorList>
    </citation>
    <scope>NUCLEOTIDE SEQUENCE [LARGE SCALE GENOMIC DNA]</scope>
    <source>
        <strain evidence="7">OM18370.1</strain>
    </source>
</reference>
<accession>A0A4Q9ML57</accession>
<dbReference type="Pfam" id="PF03619">
    <property type="entry name" value="Solute_trans_a"/>
    <property type="match status" value="1"/>
</dbReference>
<gene>
    <name evidence="7" type="ORF">BD311DRAFT_722987</name>
</gene>
<comment type="subcellular location">
    <subcellularLocation>
        <location evidence="1">Membrane</location>
        <topology evidence="1">Multi-pass membrane protein</topology>
    </subcellularLocation>
</comment>
<evidence type="ECO:0000256" key="3">
    <source>
        <dbReference type="ARBA" id="ARBA00022989"/>
    </source>
</evidence>